<accession>A0A1H3TE71</accession>
<protein>
    <recommendedName>
        <fullName evidence="4">DUF4328 domain-containing protein</fullName>
    </recommendedName>
</protein>
<evidence type="ECO:0000313" key="2">
    <source>
        <dbReference type="EMBL" id="SDZ48603.1"/>
    </source>
</evidence>
<feature type="transmembrane region" description="Helical" evidence="1">
    <location>
        <begin position="47"/>
        <end position="71"/>
    </location>
</feature>
<gene>
    <name evidence="2" type="ORF">SAMN05421736_11465</name>
</gene>
<evidence type="ECO:0000256" key="1">
    <source>
        <dbReference type="SAM" id="Phobius"/>
    </source>
</evidence>
<dbReference type="EMBL" id="FNPI01000014">
    <property type="protein sequence ID" value="SDZ48603.1"/>
    <property type="molecule type" value="Genomic_DNA"/>
</dbReference>
<sequence>MKQLQSESIGKILWIVLWVAAIFTAVSVVNTVIYIIDYQLFYKIEAFYSVVTIFIALIHFILFILYGIWIYKVHMDFKTFFPDHPVTPGKAVGFYFIPFFSLYWLFHVPAKLSRSLKSEAITADYRGKFSVLWPFGVIFFIIDHIFNLYFAYNESMYISEWTWLTADIVYLILLILSLSLLFAVTNSLQLLKTHKLETEQQQPADDDTPLNA</sequence>
<organism evidence="2 3">
    <name type="scientific">Evansella caseinilytica</name>
    <dbReference type="NCBI Taxonomy" id="1503961"/>
    <lineage>
        <taxon>Bacteria</taxon>
        <taxon>Bacillati</taxon>
        <taxon>Bacillota</taxon>
        <taxon>Bacilli</taxon>
        <taxon>Bacillales</taxon>
        <taxon>Bacillaceae</taxon>
        <taxon>Evansella</taxon>
    </lineage>
</organism>
<keyword evidence="1" id="KW-0472">Membrane</keyword>
<keyword evidence="1" id="KW-0812">Transmembrane</keyword>
<evidence type="ECO:0000313" key="3">
    <source>
        <dbReference type="Proteomes" id="UP000198935"/>
    </source>
</evidence>
<dbReference type="Proteomes" id="UP000198935">
    <property type="component" value="Unassembled WGS sequence"/>
</dbReference>
<keyword evidence="3" id="KW-1185">Reference proteome</keyword>
<name>A0A1H3TE71_9BACI</name>
<reference evidence="3" key="1">
    <citation type="submission" date="2016-10" db="EMBL/GenBank/DDBJ databases">
        <authorList>
            <person name="Varghese N."/>
            <person name="Submissions S."/>
        </authorList>
    </citation>
    <scope>NUCLEOTIDE SEQUENCE [LARGE SCALE GENOMIC DNA]</scope>
    <source>
        <strain evidence="3">SP</strain>
    </source>
</reference>
<keyword evidence="1" id="KW-1133">Transmembrane helix</keyword>
<proteinExistence type="predicted"/>
<feature type="transmembrane region" description="Helical" evidence="1">
    <location>
        <begin position="131"/>
        <end position="152"/>
    </location>
</feature>
<dbReference type="OrthoDB" id="485492at2"/>
<evidence type="ECO:0008006" key="4">
    <source>
        <dbReference type="Google" id="ProtNLM"/>
    </source>
</evidence>
<dbReference type="AlphaFoldDB" id="A0A1H3TE71"/>
<feature type="transmembrane region" description="Helical" evidence="1">
    <location>
        <begin position="164"/>
        <end position="185"/>
    </location>
</feature>
<feature type="transmembrane region" description="Helical" evidence="1">
    <location>
        <begin position="91"/>
        <end position="110"/>
    </location>
</feature>
<feature type="transmembrane region" description="Helical" evidence="1">
    <location>
        <begin position="12"/>
        <end position="35"/>
    </location>
</feature>